<dbReference type="CDD" id="cd04301">
    <property type="entry name" value="NAT_SF"/>
    <property type="match status" value="1"/>
</dbReference>
<dbReference type="InterPro" id="IPR016181">
    <property type="entry name" value="Acyl_CoA_acyltransferase"/>
</dbReference>
<dbReference type="EMBL" id="JAQQWP010000010">
    <property type="protein sequence ID" value="KAK8096853.1"/>
    <property type="molecule type" value="Genomic_DNA"/>
</dbReference>
<gene>
    <name evidence="2" type="ORF">PG999_012797</name>
</gene>
<accession>A0AAW0Q827</accession>
<evidence type="ECO:0000313" key="3">
    <source>
        <dbReference type="Proteomes" id="UP001392437"/>
    </source>
</evidence>
<evidence type="ECO:0000313" key="2">
    <source>
        <dbReference type="EMBL" id="KAK8096853.1"/>
    </source>
</evidence>
<reference evidence="2 3" key="1">
    <citation type="submission" date="2023-01" db="EMBL/GenBank/DDBJ databases">
        <title>Analysis of 21 Apiospora genomes using comparative genomics revels a genus with tremendous synthesis potential of carbohydrate active enzymes and secondary metabolites.</title>
        <authorList>
            <person name="Sorensen T."/>
        </authorList>
    </citation>
    <scope>NUCLEOTIDE SEQUENCE [LARGE SCALE GENOMIC DNA]</scope>
    <source>
        <strain evidence="2 3">CBS 117206</strain>
    </source>
</reference>
<dbReference type="InterPro" id="IPR000182">
    <property type="entry name" value="GNAT_dom"/>
</dbReference>
<dbReference type="Proteomes" id="UP001392437">
    <property type="component" value="Unassembled WGS sequence"/>
</dbReference>
<feature type="domain" description="N-acetyltransferase" evidence="1">
    <location>
        <begin position="78"/>
        <end position="145"/>
    </location>
</feature>
<keyword evidence="3" id="KW-1185">Reference proteome</keyword>
<dbReference type="PANTHER" id="PTHR43233">
    <property type="entry name" value="FAMILY N-ACETYLTRANSFERASE, PUTATIVE (AFU_ORTHOLOGUE AFUA_6G03350)-RELATED"/>
    <property type="match status" value="1"/>
</dbReference>
<name>A0AAW0Q827_9PEZI</name>
<sequence length="172" mass="19561">MLNTEAKNWYRDDYMISTEPLLIQVDEVNAVLSSDLMWWAQGLPRDQMKKALHNSLCFGLYALPQSTAEIAGHGSPKQVGLLRVITDDVTFAYLTDVYVLPEHQGKGNGRWMLECLNEVIKGWENLRRFMFLTSDAMEMYRKTLGAKNWEECGMKDIVIGLVEGPAAQHPSH</sequence>
<dbReference type="GO" id="GO:0016747">
    <property type="term" value="F:acyltransferase activity, transferring groups other than amino-acyl groups"/>
    <property type="evidence" value="ECO:0007669"/>
    <property type="project" value="InterPro"/>
</dbReference>
<organism evidence="2 3">
    <name type="scientific">Apiospora kogelbergensis</name>
    <dbReference type="NCBI Taxonomy" id="1337665"/>
    <lineage>
        <taxon>Eukaryota</taxon>
        <taxon>Fungi</taxon>
        <taxon>Dikarya</taxon>
        <taxon>Ascomycota</taxon>
        <taxon>Pezizomycotina</taxon>
        <taxon>Sordariomycetes</taxon>
        <taxon>Xylariomycetidae</taxon>
        <taxon>Amphisphaeriales</taxon>
        <taxon>Apiosporaceae</taxon>
        <taxon>Apiospora</taxon>
    </lineage>
</organism>
<dbReference type="AlphaFoldDB" id="A0AAW0Q827"/>
<dbReference type="SUPFAM" id="SSF55729">
    <property type="entry name" value="Acyl-CoA N-acyltransferases (Nat)"/>
    <property type="match status" value="1"/>
</dbReference>
<dbReference type="Pfam" id="PF00583">
    <property type="entry name" value="Acetyltransf_1"/>
    <property type="match status" value="1"/>
</dbReference>
<evidence type="ECO:0000259" key="1">
    <source>
        <dbReference type="Pfam" id="PF00583"/>
    </source>
</evidence>
<comment type="caution">
    <text evidence="2">The sequence shown here is derived from an EMBL/GenBank/DDBJ whole genome shotgun (WGS) entry which is preliminary data.</text>
</comment>
<dbReference type="PANTHER" id="PTHR43233:SF1">
    <property type="entry name" value="FAMILY N-ACETYLTRANSFERASE, PUTATIVE (AFU_ORTHOLOGUE AFUA_6G03350)-RELATED"/>
    <property type="match status" value="1"/>
</dbReference>
<dbReference type="Gene3D" id="3.40.630.30">
    <property type="match status" value="1"/>
</dbReference>
<proteinExistence type="predicted"/>
<dbReference type="InterPro" id="IPR053144">
    <property type="entry name" value="Acetyltransferase_Butenolide"/>
</dbReference>
<protein>
    <submittedName>
        <fullName evidence="2">Gnat family n- protein</fullName>
    </submittedName>
</protein>